<protein>
    <submittedName>
        <fullName evidence="5">Agmatinase</fullName>
        <ecNumber evidence="5">3.5.3.11</ecNumber>
    </submittedName>
</protein>
<name>A0A3A4NCZ5_ABYX5</name>
<dbReference type="GO" id="GO:0033389">
    <property type="term" value="P:putrescine biosynthetic process from arginine, via agmatine"/>
    <property type="evidence" value="ECO:0007669"/>
    <property type="project" value="TreeGrafter"/>
</dbReference>
<feature type="binding site" evidence="4">
    <location>
        <position position="143"/>
    </location>
    <ligand>
        <name>Mn(2+)</name>
        <dbReference type="ChEBI" id="CHEBI:29035"/>
        <label>1</label>
    </ligand>
</feature>
<dbReference type="GO" id="GO:0046872">
    <property type="term" value="F:metal ion binding"/>
    <property type="evidence" value="ECO:0007669"/>
    <property type="project" value="UniProtKB-KW"/>
</dbReference>
<dbReference type="EC" id="3.5.3.11" evidence="5"/>
<dbReference type="Gene3D" id="3.40.800.10">
    <property type="entry name" value="Ureohydrolase domain"/>
    <property type="match status" value="1"/>
</dbReference>
<sequence length="304" mass="33784">MAKKLDLPEEWFFHTHNYAGLPPNLSDIEESRIVILSAPYETSTTYRPGCRLGPAAIIEASANMELYDEECAVEPYAIGIATLSPLEPVDDPEEMVKRIESATTVLLEQEKLVVLLGGEHTVSVGTVRAMSRRHRDLSVLFLDAHADFRENYHGNRLNHGCVARRISEICRFTHAGTRSLSKEEAAALKENGIAPYWAQQFRAARSDGGRSRLIERIVEGLSQHVYLSIDADVFDPSIMPAVGTPEPGGLLWDEVLDLIKAVTKARTVVGLDFVELAPIAGLVHPEFMAARLLYRIFAHVKDNR</sequence>
<proteinExistence type="inferred from homology"/>
<dbReference type="CDD" id="cd11593">
    <property type="entry name" value="Agmatinase-like_2"/>
    <property type="match status" value="1"/>
</dbReference>
<dbReference type="Proteomes" id="UP000265882">
    <property type="component" value="Unassembled WGS sequence"/>
</dbReference>
<gene>
    <name evidence="5" type="primary">speB</name>
    <name evidence="5" type="ORF">C4520_16945</name>
</gene>
<dbReference type="PROSITE" id="PS51409">
    <property type="entry name" value="ARGINASE_2"/>
    <property type="match status" value="1"/>
</dbReference>
<dbReference type="InterPro" id="IPR023696">
    <property type="entry name" value="Ureohydrolase_dom_sf"/>
</dbReference>
<dbReference type="EMBL" id="QZKU01000115">
    <property type="protein sequence ID" value="RJP17449.1"/>
    <property type="molecule type" value="Genomic_DNA"/>
</dbReference>
<feature type="binding site" evidence="4">
    <location>
        <position position="120"/>
    </location>
    <ligand>
        <name>Mn(2+)</name>
        <dbReference type="ChEBI" id="CHEBI:29035"/>
        <label>1</label>
    </ligand>
</feature>
<dbReference type="PIRSF" id="PIRSF036979">
    <property type="entry name" value="Arginase"/>
    <property type="match status" value="1"/>
</dbReference>
<dbReference type="NCBIfam" id="TIGR01230">
    <property type="entry name" value="agmatinase"/>
    <property type="match status" value="1"/>
</dbReference>
<evidence type="ECO:0000256" key="2">
    <source>
        <dbReference type="ARBA" id="ARBA00022723"/>
    </source>
</evidence>
<evidence type="ECO:0000256" key="3">
    <source>
        <dbReference type="ARBA" id="ARBA00022801"/>
    </source>
</evidence>
<keyword evidence="3 5" id="KW-0378">Hydrolase</keyword>
<comment type="cofactor">
    <cofactor evidence="4">
        <name>Mn(2+)</name>
        <dbReference type="ChEBI" id="CHEBI:29035"/>
    </cofactor>
    <text evidence="4">Binds 2 manganese ions per subunit.</text>
</comment>
<accession>A0A3A4NCZ5</accession>
<dbReference type="PANTHER" id="PTHR11358">
    <property type="entry name" value="ARGINASE/AGMATINASE"/>
    <property type="match status" value="1"/>
</dbReference>
<dbReference type="AlphaFoldDB" id="A0A3A4NCZ5"/>
<dbReference type="InterPro" id="IPR006035">
    <property type="entry name" value="Ureohydrolase"/>
</dbReference>
<comment type="caution">
    <text evidence="5">The sequence shown here is derived from an EMBL/GenBank/DDBJ whole genome shotgun (WGS) entry which is preliminary data.</text>
</comment>
<keyword evidence="2 4" id="KW-0479">Metal-binding</keyword>
<comment type="similarity">
    <text evidence="1">Belongs to the arginase family. Agmatinase subfamily.</text>
</comment>
<dbReference type="GO" id="GO:0008783">
    <property type="term" value="F:agmatinase activity"/>
    <property type="evidence" value="ECO:0007669"/>
    <property type="project" value="UniProtKB-EC"/>
</dbReference>
<evidence type="ECO:0000256" key="1">
    <source>
        <dbReference type="ARBA" id="ARBA00009227"/>
    </source>
</evidence>
<dbReference type="InterPro" id="IPR005925">
    <property type="entry name" value="Agmatinase-rel"/>
</dbReference>
<feature type="binding site" evidence="4">
    <location>
        <position position="147"/>
    </location>
    <ligand>
        <name>Mn(2+)</name>
        <dbReference type="ChEBI" id="CHEBI:29035"/>
        <label>1</label>
    </ligand>
</feature>
<organism evidence="5 6">
    <name type="scientific">Abyssobacteria bacterium (strain SURF_5)</name>
    <dbReference type="NCBI Taxonomy" id="2093360"/>
    <lineage>
        <taxon>Bacteria</taxon>
        <taxon>Pseudomonadati</taxon>
        <taxon>Candidatus Hydrogenedentota</taxon>
        <taxon>Candidatus Abyssobacteria</taxon>
    </lineage>
</organism>
<dbReference type="Pfam" id="PF00491">
    <property type="entry name" value="Arginase"/>
    <property type="match status" value="1"/>
</dbReference>
<evidence type="ECO:0000256" key="4">
    <source>
        <dbReference type="PIRSR" id="PIRSR036979-1"/>
    </source>
</evidence>
<dbReference type="PANTHER" id="PTHR11358:SF26">
    <property type="entry name" value="GUANIDINO ACID HYDROLASE, MITOCHONDRIAL"/>
    <property type="match status" value="1"/>
</dbReference>
<reference evidence="5 6" key="1">
    <citation type="journal article" date="2017" name="ISME J.">
        <title>Energy and carbon metabolisms in a deep terrestrial subsurface fluid microbial community.</title>
        <authorList>
            <person name="Momper L."/>
            <person name="Jungbluth S.P."/>
            <person name="Lee M.D."/>
            <person name="Amend J.P."/>
        </authorList>
    </citation>
    <scope>NUCLEOTIDE SEQUENCE [LARGE SCALE GENOMIC DNA]</scope>
    <source>
        <strain evidence="5">SURF_5</strain>
    </source>
</reference>
<feature type="binding site" evidence="4">
    <location>
        <position position="145"/>
    </location>
    <ligand>
        <name>Mn(2+)</name>
        <dbReference type="ChEBI" id="CHEBI:29035"/>
        <label>1</label>
    </ligand>
</feature>
<keyword evidence="4" id="KW-0464">Manganese</keyword>
<feature type="binding site" evidence="4">
    <location>
        <position position="232"/>
    </location>
    <ligand>
        <name>Mn(2+)</name>
        <dbReference type="ChEBI" id="CHEBI:29035"/>
        <label>2</label>
    </ligand>
</feature>
<evidence type="ECO:0000313" key="6">
    <source>
        <dbReference type="Proteomes" id="UP000265882"/>
    </source>
</evidence>
<evidence type="ECO:0000313" key="5">
    <source>
        <dbReference type="EMBL" id="RJP17449.1"/>
    </source>
</evidence>
<feature type="binding site" evidence="4">
    <location>
        <position position="230"/>
    </location>
    <ligand>
        <name>Mn(2+)</name>
        <dbReference type="ChEBI" id="CHEBI:29035"/>
        <label>1</label>
    </ligand>
</feature>
<dbReference type="SUPFAM" id="SSF52768">
    <property type="entry name" value="Arginase/deacetylase"/>
    <property type="match status" value="1"/>
</dbReference>